<feature type="compositionally biased region" description="Polar residues" evidence="3">
    <location>
        <begin position="1"/>
        <end position="10"/>
    </location>
</feature>
<evidence type="ECO:0000256" key="1">
    <source>
        <dbReference type="ARBA" id="ARBA00022614"/>
    </source>
</evidence>
<feature type="compositionally biased region" description="Basic and acidic residues" evidence="3">
    <location>
        <begin position="895"/>
        <end position="904"/>
    </location>
</feature>
<feature type="region of interest" description="Disordered" evidence="3">
    <location>
        <begin position="1075"/>
        <end position="1103"/>
    </location>
</feature>
<dbReference type="EMBL" id="JAACJO010000003">
    <property type="protein sequence ID" value="KAF5361013.1"/>
    <property type="molecule type" value="Genomic_DNA"/>
</dbReference>
<feature type="compositionally biased region" description="Polar residues" evidence="3">
    <location>
        <begin position="348"/>
        <end position="357"/>
    </location>
</feature>
<organism evidence="4 5">
    <name type="scientific">Leucocoprinus leucothites</name>
    <dbReference type="NCBI Taxonomy" id="201217"/>
    <lineage>
        <taxon>Eukaryota</taxon>
        <taxon>Fungi</taxon>
        <taxon>Dikarya</taxon>
        <taxon>Basidiomycota</taxon>
        <taxon>Agaricomycotina</taxon>
        <taxon>Agaricomycetes</taxon>
        <taxon>Agaricomycetidae</taxon>
        <taxon>Agaricales</taxon>
        <taxon>Agaricineae</taxon>
        <taxon>Agaricaceae</taxon>
        <taxon>Leucocoprinus</taxon>
    </lineage>
</organism>
<keyword evidence="5" id="KW-1185">Reference proteome</keyword>
<sequence>MAAPGWQTSELQDEWVDLEPEDSGEDENNLSYGTHSLSLTVPLPSHIHTNNEFDNLNASTDIPNRAAGTFLIRDDIPDAPFQPKTPGRKKDFMKDIFTPLPLERMFEPPSPHKPDTRTEHDVDVPLIEFSPPHTQVTNNGHPSDTPKMASFKERKQNNACQFTFTVPRGINATPRPTLPQAQSTPNPPMVFQLRAPPTDPRLRLFQFQYDTYTREHLSAMVDSIAINNPSVTGTTPSPTSVDNHLSRVSEMTGPSSLPNVSHLRSAKRVKLSPLSDYYGEGAGSQAVISRPKLTGKDYVGESKQLMQQIKSARDFSTISTNPTSPNQSSPVSEGHVQLAKPHALLRISSDSSPQSTHLKVPNDVGSSHSTSSSPFGSRRSQYSSSSYRAQAEVLMAQIKQSVKGQKRIFSGETEVESQRGSQRNVPSPGRSTPESTVVSLRSSASGKEILRRSPLSLRRSTSSRLSHQRTSSQTSTDSRSTVSAVQLDLADGMSRLSVSERLPSGKLVNIAHEQPPPLSTLALPVYPLASLRAGATEELNRFVSSSTVGGTTVTSGSAQSFVKHPGPAQIRTISPQDVPALPDRFGDMIFDKVNSRWVRNLGGVVQENAEEPSEDPFVDIESLRDDSRADVDGSESEGLQEDDTARQGHYSVANEMTRIEERSEMDDEEVDLMSFSTDASSHVVSVMTGVDPNAVEDGVETTDSEDNVELVQPEIRPLEFDSEDEDFHSLDVPKVTITQEPNLPSSNLAPPAQSLSHATPHRASSVTQTTPVIRSALKSHATTPTSVLKDPNRLRYQTPLPQRSHRRSVSFSDGKLEGPIQGLHDSSDSMTAPFSLDGSEPREEATAEISPSARSRRIEAMMHALEDSDLSEVDSSPSKGSFVRGEELQPLSARRPNDSIDTRRVFSRSPSRRPASSEPNRANGTFLTECSFGVAHDRLVTVITDIQPFEPYWEMLTSINLSGKNLESVARLKEFLPRLDALNNNCLRAMDVDGSMARLRILRLSGNRLRQVDVGAFTNLRTLYADNNSLTHLVKLNRLKKLENLSLRNQSGRGLMNPCTLGWYLPLLVKDVPGALQPSESKSSGDDEQQREGKGQEKMSSSWQELDAKFRRDLPDELYIGRLAYRGLVMRTCERIRMLDGVGVTEKERTKAQKLLMGILDKNRNRERKAKGEGATEEVRS</sequence>
<reference evidence="4 5" key="1">
    <citation type="journal article" date="2020" name="ISME J.">
        <title>Uncovering the hidden diversity of litter-decomposition mechanisms in mushroom-forming fungi.</title>
        <authorList>
            <person name="Floudas D."/>
            <person name="Bentzer J."/>
            <person name="Ahren D."/>
            <person name="Johansson T."/>
            <person name="Persson P."/>
            <person name="Tunlid A."/>
        </authorList>
    </citation>
    <scope>NUCLEOTIDE SEQUENCE [LARGE SCALE GENOMIC DNA]</scope>
    <source>
        <strain evidence="4 5">CBS 146.42</strain>
    </source>
</reference>
<dbReference type="PANTHER" id="PTHR47566:SF1">
    <property type="entry name" value="PROTEIN NUD1"/>
    <property type="match status" value="1"/>
</dbReference>
<feature type="compositionally biased region" description="Basic and acidic residues" evidence="3">
    <location>
        <begin position="621"/>
        <end position="631"/>
    </location>
</feature>
<dbReference type="GO" id="GO:0061499">
    <property type="term" value="C:outer plaque of mitotic spindle pole body"/>
    <property type="evidence" value="ECO:0007669"/>
    <property type="project" value="TreeGrafter"/>
</dbReference>
<feature type="region of interest" description="Disordered" evidence="3">
    <location>
        <begin position="316"/>
        <end position="383"/>
    </location>
</feature>
<feature type="compositionally biased region" description="Polar residues" evidence="3">
    <location>
        <begin position="738"/>
        <end position="772"/>
    </location>
</feature>
<feature type="compositionally biased region" description="Basic and acidic residues" evidence="3">
    <location>
        <begin position="1083"/>
        <end position="1097"/>
    </location>
</feature>
<feature type="compositionally biased region" description="Basic and acidic residues" evidence="3">
    <location>
        <begin position="856"/>
        <end position="866"/>
    </location>
</feature>
<dbReference type="GO" id="GO:0035591">
    <property type="term" value="F:signaling adaptor activity"/>
    <property type="evidence" value="ECO:0007669"/>
    <property type="project" value="TreeGrafter"/>
</dbReference>
<dbReference type="PANTHER" id="PTHR47566">
    <property type="match status" value="1"/>
</dbReference>
<feature type="region of interest" description="Disordered" evidence="3">
    <location>
        <begin position="168"/>
        <end position="187"/>
    </location>
</feature>
<evidence type="ECO:0000256" key="2">
    <source>
        <dbReference type="ARBA" id="ARBA00022737"/>
    </source>
</evidence>
<dbReference type="SUPFAM" id="SSF52058">
    <property type="entry name" value="L domain-like"/>
    <property type="match status" value="1"/>
</dbReference>
<gene>
    <name evidence="4" type="ORF">D9756_004838</name>
</gene>
<dbReference type="GO" id="GO:1902412">
    <property type="term" value="P:regulation of mitotic cytokinesis"/>
    <property type="evidence" value="ECO:0007669"/>
    <property type="project" value="TreeGrafter"/>
</dbReference>
<feature type="region of interest" description="Disordered" evidence="3">
    <location>
        <begin position="1"/>
        <end position="35"/>
    </location>
</feature>
<evidence type="ECO:0000256" key="3">
    <source>
        <dbReference type="SAM" id="MobiDB-lite"/>
    </source>
</evidence>
<dbReference type="PROSITE" id="PS51450">
    <property type="entry name" value="LRR"/>
    <property type="match status" value="1"/>
</dbReference>
<keyword evidence="1" id="KW-0433">Leucine-rich repeat</keyword>
<feature type="compositionally biased region" description="Low complexity" evidence="3">
    <location>
        <begin position="452"/>
        <end position="483"/>
    </location>
</feature>
<evidence type="ECO:0000313" key="5">
    <source>
        <dbReference type="Proteomes" id="UP000559027"/>
    </source>
</evidence>
<name>A0A8H5LL11_9AGAR</name>
<dbReference type="InterPro" id="IPR032675">
    <property type="entry name" value="LRR_dom_sf"/>
</dbReference>
<feature type="compositionally biased region" description="Low complexity" evidence="3">
    <location>
        <begin position="316"/>
        <end position="332"/>
    </location>
</feature>
<proteinExistence type="predicted"/>
<protein>
    <submittedName>
        <fullName evidence="4">Uncharacterized protein</fullName>
    </submittedName>
</protein>
<keyword evidence="2" id="KW-0677">Repeat</keyword>
<dbReference type="InterPro" id="IPR052574">
    <property type="entry name" value="CDIRP"/>
</dbReference>
<dbReference type="GO" id="GO:0031028">
    <property type="term" value="P:septation initiation signaling"/>
    <property type="evidence" value="ECO:0007669"/>
    <property type="project" value="TreeGrafter"/>
</dbReference>
<feature type="compositionally biased region" description="Acidic residues" evidence="3">
    <location>
        <begin position="11"/>
        <end position="28"/>
    </location>
</feature>
<feature type="compositionally biased region" description="Low complexity" evidence="3">
    <location>
        <begin position="366"/>
        <end position="383"/>
    </location>
</feature>
<accession>A0A8H5LL11</accession>
<feature type="region of interest" description="Disordered" evidence="3">
    <location>
        <begin position="607"/>
        <end position="648"/>
    </location>
</feature>
<dbReference type="AlphaFoldDB" id="A0A8H5LL11"/>
<feature type="compositionally biased region" description="Acidic residues" evidence="3">
    <location>
        <begin position="632"/>
        <end position="642"/>
    </location>
</feature>
<evidence type="ECO:0000313" key="4">
    <source>
        <dbReference type="EMBL" id="KAF5361013.1"/>
    </source>
</evidence>
<feature type="region of interest" description="Disordered" evidence="3">
    <location>
        <begin position="402"/>
        <end position="483"/>
    </location>
</feature>
<feature type="compositionally biased region" description="Acidic residues" evidence="3">
    <location>
        <begin position="608"/>
        <end position="618"/>
    </location>
</feature>
<feature type="compositionally biased region" description="Polar residues" evidence="3">
    <location>
        <begin position="418"/>
        <end position="445"/>
    </location>
</feature>
<dbReference type="InterPro" id="IPR001611">
    <property type="entry name" value="Leu-rich_rpt"/>
</dbReference>
<comment type="caution">
    <text evidence="4">The sequence shown here is derived from an EMBL/GenBank/DDBJ whole genome shotgun (WGS) entry which is preliminary data.</text>
</comment>
<feature type="region of interest" description="Disordered" evidence="3">
    <location>
        <begin position="738"/>
        <end position="922"/>
    </location>
</feature>
<dbReference type="Gene3D" id="3.80.10.10">
    <property type="entry name" value="Ribonuclease Inhibitor"/>
    <property type="match status" value="1"/>
</dbReference>
<dbReference type="OrthoDB" id="7451790at2759"/>
<feature type="compositionally biased region" description="Low complexity" evidence="3">
    <location>
        <begin position="907"/>
        <end position="921"/>
    </location>
</feature>
<dbReference type="Proteomes" id="UP000559027">
    <property type="component" value="Unassembled WGS sequence"/>
</dbReference>